<gene>
    <name evidence="1" type="ordered locus">Kkor_0504</name>
</gene>
<dbReference type="InParanoid" id="C7R8R1"/>
<dbReference type="AlphaFoldDB" id="C7R8R1"/>
<dbReference type="EMBL" id="CP001707">
    <property type="protein sequence ID" value="ACV25924.1"/>
    <property type="molecule type" value="Genomic_DNA"/>
</dbReference>
<evidence type="ECO:0000313" key="2">
    <source>
        <dbReference type="Proteomes" id="UP000001231"/>
    </source>
</evidence>
<protein>
    <submittedName>
        <fullName evidence="1">Uncharacterized protein</fullName>
    </submittedName>
</protein>
<name>C7R8R1_KANKD</name>
<reference evidence="1 2" key="1">
    <citation type="journal article" date="2009" name="Stand. Genomic Sci.">
        <title>Complete genome sequence of Kangiella koreensis type strain (SW-125).</title>
        <authorList>
            <person name="Han C."/>
            <person name="Sikorski J."/>
            <person name="Lapidus A."/>
            <person name="Nolan M."/>
            <person name="Glavina Del Rio T."/>
            <person name="Tice H."/>
            <person name="Cheng J.F."/>
            <person name="Lucas S."/>
            <person name="Chen F."/>
            <person name="Copeland A."/>
            <person name="Ivanova N."/>
            <person name="Mavromatis K."/>
            <person name="Ovchinnikova G."/>
            <person name="Pati A."/>
            <person name="Bruce D."/>
            <person name="Goodwin L."/>
            <person name="Pitluck S."/>
            <person name="Chen A."/>
            <person name="Palaniappan K."/>
            <person name="Land M."/>
            <person name="Hauser L."/>
            <person name="Chang Y.J."/>
            <person name="Jeffries C.D."/>
            <person name="Chain P."/>
            <person name="Saunders E."/>
            <person name="Brettin T."/>
            <person name="Goker M."/>
            <person name="Tindall B.J."/>
            <person name="Bristow J."/>
            <person name="Eisen J.A."/>
            <person name="Markowitz V."/>
            <person name="Hugenholtz P."/>
            <person name="Kyrpides N.C."/>
            <person name="Klenk H.P."/>
            <person name="Detter J.C."/>
        </authorList>
    </citation>
    <scope>NUCLEOTIDE SEQUENCE [LARGE SCALE GENOMIC DNA]</scope>
    <source>
        <strain evidence="2">DSM 16069 / KCTC 12182 / SW-125</strain>
    </source>
</reference>
<proteinExistence type="predicted"/>
<dbReference type="Proteomes" id="UP000001231">
    <property type="component" value="Chromosome"/>
</dbReference>
<sequence length="44" mass="5212">MVSVLKVRKRFIKDEFFEWVIRSISCRYGTAYCSHNGKRLKTAS</sequence>
<keyword evidence="2" id="KW-1185">Reference proteome</keyword>
<accession>C7R8R1</accession>
<dbReference type="HOGENOM" id="CLU_3217350_0_0_6"/>
<dbReference type="KEGG" id="kko:Kkor_0504"/>
<organism evidence="1 2">
    <name type="scientific">Kangiella koreensis (strain DSM 16069 / JCM 12317 / KCTC 12182 / SW-125)</name>
    <dbReference type="NCBI Taxonomy" id="523791"/>
    <lineage>
        <taxon>Bacteria</taxon>
        <taxon>Pseudomonadati</taxon>
        <taxon>Pseudomonadota</taxon>
        <taxon>Gammaproteobacteria</taxon>
        <taxon>Kangiellales</taxon>
        <taxon>Kangiellaceae</taxon>
        <taxon>Kangiella</taxon>
    </lineage>
</organism>
<evidence type="ECO:0000313" key="1">
    <source>
        <dbReference type="EMBL" id="ACV25924.1"/>
    </source>
</evidence>